<feature type="compositionally biased region" description="Polar residues" evidence="1">
    <location>
        <begin position="361"/>
        <end position="381"/>
    </location>
</feature>
<dbReference type="EMBL" id="RYZI01000739">
    <property type="protein sequence ID" value="RWA03618.1"/>
    <property type="molecule type" value="Genomic_DNA"/>
</dbReference>
<feature type="region of interest" description="Disordered" evidence="1">
    <location>
        <begin position="155"/>
        <end position="460"/>
    </location>
</feature>
<organism evidence="4 5">
    <name type="scientific">Xylaria grammica</name>
    <dbReference type="NCBI Taxonomy" id="363999"/>
    <lineage>
        <taxon>Eukaryota</taxon>
        <taxon>Fungi</taxon>
        <taxon>Dikarya</taxon>
        <taxon>Ascomycota</taxon>
        <taxon>Pezizomycotina</taxon>
        <taxon>Sordariomycetes</taxon>
        <taxon>Xylariomycetidae</taxon>
        <taxon>Xylariales</taxon>
        <taxon>Xylariaceae</taxon>
        <taxon>Xylaria</taxon>
    </lineage>
</organism>
<feature type="compositionally biased region" description="Gly residues" evidence="1">
    <location>
        <begin position="223"/>
        <end position="236"/>
    </location>
</feature>
<evidence type="ECO:0000256" key="1">
    <source>
        <dbReference type="SAM" id="MobiDB-lite"/>
    </source>
</evidence>
<dbReference type="Pfam" id="PF09792">
    <property type="entry name" value="But2"/>
    <property type="match status" value="1"/>
</dbReference>
<evidence type="ECO:0000259" key="3">
    <source>
        <dbReference type="Pfam" id="PF22799"/>
    </source>
</evidence>
<dbReference type="PANTHER" id="PTHR39613">
    <property type="entry name" value="ANCHORED CELL WALL PROTEIN, PUTATIVE (AFU_ORTHOLOGUE AFUA_4G08960)-RELATED"/>
    <property type="match status" value="1"/>
</dbReference>
<gene>
    <name evidence="4" type="ORF">EKO27_g11485</name>
</gene>
<dbReference type="STRING" id="363999.A0A439CN87"/>
<feature type="compositionally biased region" description="Low complexity" evidence="1">
    <location>
        <begin position="171"/>
        <end position="222"/>
    </location>
</feature>
<feature type="compositionally biased region" description="Low complexity" evidence="1">
    <location>
        <begin position="285"/>
        <end position="351"/>
    </location>
</feature>
<dbReference type="Proteomes" id="UP000286045">
    <property type="component" value="Unassembled WGS sequence"/>
</dbReference>
<dbReference type="InterPro" id="IPR018620">
    <property type="entry name" value="Ubiquitin3-bd_protein_But2_C"/>
</dbReference>
<sequence length="619" mass="60895">MRQSSGCSFHLRTEGNISAPVSQYGSGQTRAGVNETASSFSVTNGTFTDSQGRGCWWTPPATVLQCDVGQIPEAGFSIACDGTVSHNGQTTFYSCDTGADGLQMIYSEPNGSNCGEITLHADGCYTENCGGSGTATSGASSSTGTLPLGGFTSSWQLTVPTGSGSTYPGQTGTASSGSSGTGTLPLGGFTSSWQFSYPSSSGSTPTSGGNTPPGGASTPTYPGGEGTPPGGGGGGTQTYPGGSTPSETSPTYPGGESTLPGGGSTPSGETTPGYPGGSTPGGGESTATYPGGSTPPSETTPGYPSGESTQTSPAGSTPPGETSPGYPGGSTPPSETTATSPGGTTPGGESTQTYPVGTPPGESTPTTYPVGSTPGSETTPGYPSVSTPPAGSGSTTPGATPSGSSYPGSSYPGESTPPAGSGSTTPGATPTGSYPGTSSSSSASSTPSQTGTPGESCPGYLGDTYQYPHLILPVDSANADSAPGTSYFPEVSSTISTAFNFDIPASYAGKTCNVVFLFPTQGQLETSSFNFTGSGAVDFARLSTAVSESTSYGSLPAVSKSYGQQTLAPGSGFNLTSFDCPAGEAVAFELRDADGDGSTSFRYFQDWNPCPIGLFITVS</sequence>
<dbReference type="Pfam" id="PF22799">
    <property type="entry name" value="PIR1-like_C"/>
    <property type="match status" value="1"/>
</dbReference>
<feature type="compositionally biased region" description="Low complexity" evidence="1">
    <location>
        <begin position="383"/>
        <end position="456"/>
    </location>
</feature>
<evidence type="ECO:0000313" key="4">
    <source>
        <dbReference type="EMBL" id="RWA03618.1"/>
    </source>
</evidence>
<reference evidence="4 5" key="1">
    <citation type="submission" date="2018-12" db="EMBL/GenBank/DDBJ databases">
        <title>Draft genome sequence of Xylaria grammica IHI A82.</title>
        <authorList>
            <person name="Buettner E."/>
            <person name="Kellner H."/>
        </authorList>
    </citation>
    <scope>NUCLEOTIDE SEQUENCE [LARGE SCALE GENOMIC DNA]</scope>
    <source>
        <strain evidence="4 5">IHI A82</strain>
    </source>
</reference>
<evidence type="ECO:0000313" key="5">
    <source>
        <dbReference type="Proteomes" id="UP000286045"/>
    </source>
</evidence>
<dbReference type="PANTHER" id="PTHR39613:SF1">
    <property type="entry name" value="ANCHORED CELL WALL PROTEIN, PUTATIVE (AFU_ORTHOLOGUE AFUA_4G08960)-RELATED"/>
    <property type="match status" value="1"/>
</dbReference>
<name>A0A439CN87_9PEZI</name>
<feature type="domain" description="Cell wall mannoprotein PIR1-like C-terminal" evidence="3">
    <location>
        <begin position="45"/>
        <end position="117"/>
    </location>
</feature>
<feature type="domain" description="Ubiquitin 3 binding protein But2 C-terminal" evidence="2">
    <location>
        <begin position="466"/>
        <end position="609"/>
    </location>
</feature>
<feature type="compositionally biased region" description="Gly residues" evidence="1">
    <location>
        <begin position="274"/>
        <end position="284"/>
    </location>
</feature>
<dbReference type="AlphaFoldDB" id="A0A439CN87"/>
<keyword evidence="5" id="KW-1185">Reference proteome</keyword>
<dbReference type="InterPro" id="IPR054508">
    <property type="entry name" value="PIR1-like_C"/>
</dbReference>
<evidence type="ECO:0000259" key="2">
    <source>
        <dbReference type="Pfam" id="PF09792"/>
    </source>
</evidence>
<accession>A0A439CN87</accession>
<comment type="caution">
    <text evidence="4">The sequence shown here is derived from an EMBL/GenBank/DDBJ whole genome shotgun (WGS) entry which is preliminary data.</text>
</comment>
<proteinExistence type="predicted"/>
<feature type="compositionally biased region" description="Polar residues" evidence="1">
    <location>
        <begin position="155"/>
        <end position="170"/>
    </location>
</feature>
<protein>
    <submittedName>
        <fullName evidence="4">Uncharacterized protein</fullName>
    </submittedName>
</protein>